<evidence type="ECO:0000313" key="1">
    <source>
        <dbReference type="EMBL" id="CAI2200249.1"/>
    </source>
</evidence>
<accession>A0A9W4X404</accession>
<proteinExistence type="predicted"/>
<gene>
    <name evidence="1" type="ORF">FWILDA_LOCUS19475</name>
</gene>
<sequence length="72" mass="8786">KEHHDPKEARLITLEEIEEEIEKNRLERIKKLLLSERQEYEAQKEYAFKAHFQLIYEEKDRTYSTGAYSTKI</sequence>
<feature type="non-terminal residue" evidence="1">
    <location>
        <position position="1"/>
    </location>
</feature>
<dbReference type="AlphaFoldDB" id="A0A9W4X404"/>
<protein>
    <submittedName>
        <fullName evidence="1">8856_t:CDS:1</fullName>
    </submittedName>
</protein>
<dbReference type="Proteomes" id="UP001153678">
    <property type="component" value="Unassembled WGS sequence"/>
</dbReference>
<comment type="caution">
    <text evidence="1">The sequence shown here is derived from an EMBL/GenBank/DDBJ whole genome shotgun (WGS) entry which is preliminary data.</text>
</comment>
<evidence type="ECO:0000313" key="2">
    <source>
        <dbReference type="Proteomes" id="UP001153678"/>
    </source>
</evidence>
<feature type="non-terminal residue" evidence="1">
    <location>
        <position position="72"/>
    </location>
</feature>
<name>A0A9W4X404_9GLOM</name>
<keyword evidence="2" id="KW-1185">Reference proteome</keyword>
<dbReference type="EMBL" id="CAMKVN010023807">
    <property type="protein sequence ID" value="CAI2200249.1"/>
    <property type="molecule type" value="Genomic_DNA"/>
</dbReference>
<organism evidence="1 2">
    <name type="scientific">Funneliformis geosporum</name>
    <dbReference type="NCBI Taxonomy" id="1117311"/>
    <lineage>
        <taxon>Eukaryota</taxon>
        <taxon>Fungi</taxon>
        <taxon>Fungi incertae sedis</taxon>
        <taxon>Mucoromycota</taxon>
        <taxon>Glomeromycotina</taxon>
        <taxon>Glomeromycetes</taxon>
        <taxon>Glomerales</taxon>
        <taxon>Glomeraceae</taxon>
        <taxon>Funneliformis</taxon>
    </lineage>
</organism>
<reference evidence="1" key="1">
    <citation type="submission" date="2022-08" db="EMBL/GenBank/DDBJ databases">
        <authorList>
            <person name="Kallberg Y."/>
            <person name="Tangrot J."/>
            <person name="Rosling A."/>
        </authorList>
    </citation>
    <scope>NUCLEOTIDE SEQUENCE</scope>
    <source>
        <strain evidence="1">Wild A</strain>
    </source>
</reference>